<dbReference type="Gene3D" id="2.60.120.260">
    <property type="entry name" value="Galactose-binding domain-like"/>
    <property type="match status" value="1"/>
</dbReference>
<protein>
    <submittedName>
        <fullName evidence="2">SGNH/GDSL hydrolase family protein</fullName>
    </submittedName>
</protein>
<name>A0ABU8AI94_9ACTN</name>
<dbReference type="InterPro" id="IPR036514">
    <property type="entry name" value="SGNH_hydro_sf"/>
</dbReference>
<dbReference type="InterPro" id="IPR013830">
    <property type="entry name" value="SGNH_hydro"/>
</dbReference>
<gene>
    <name evidence="2" type="ORF">QBA35_08460</name>
</gene>
<organism evidence="2 3">
    <name type="scientific">Streptomyces bottropensis</name>
    <dbReference type="NCBI Taxonomy" id="42235"/>
    <lineage>
        <taxon>Bacteria</taxon>
        <taxon>Bacillati</taxon>
        <taxon>Actinomycetota</taxon>
        <taxon>Actinomycetes</taxon>
        <taxon>Kitasatosporales</taxon>
        <taxon>Streptomycetaceae</taxon>
        <taxon>Streptomyces</taxon>
    </lineage>
</organism>
<dbReference type="EMBL" id="JARULZ010000001">
    <property type="protein sequence ID" value="MEH0633403.1"/>
    <property type="molecule type" value="Genomic_DNA"/>
</dbReference>
<dbReference type="RefSeq" id="WP_334658171.1">
    <property type="nucleotide sequence ID" value="NZ_JARULZ010000001.1"/>
</dbReference>
<sequence length="409" mass="43824">MPTHPEHSDHSANPHWITTPITAELLCGALELERTEHGVLPHRLPARARAQCTDPQLAVVESQPSGVRLVFRTRATAVELDALRTKRAYVGAPPRPDGLYDLLVDGRLTARASVPDGNTITLDMTTGQSEHRPGPPGTVAFTGLPAGPKTVEIWLPHNETTELLALRTDAPVEPAPDRGRRVWLHHGSSISHGSDAAGPTEIWPAHAASLAGVDLINLGLGGSALLDPFTARAIRDTPADLISVKIGINLVNHDVMRLRAFGPAVHGFLDTIRDGHPTTPLLVVSPILCPIHEDTPGPSAPDFTDLAEGRLRFRAMGDPDDLTPGRLTLRVIREELAAIVAQRSAEDPALHHLDGLSLYGESDAETLPLPDDLHPDAETHRLIGERFAKLAFEPEGAFAPTADSPHPAG</sequence>
<keyword evidence="3" id="KW-1185">Reference proteome</keyword>
<dbReference type="Gene3D" id="3.40.50.1110">
    <property type="entry name" value="SGNH hydrolase"/>
    <property type="match status" value="1"/>
</dbReference>
<dbReference type="GO" id="GO:0016787">
    <property type="term" value="F:hydrolase activity"/>
    <property type="evidence" value="ECO:0007669"/>
    <property type="project" value="UniProtKB-KW"/>
</dbReference>
<reference evidence="2" key="1">
    <citation type="submission" date="2023-04" db="EMBL/GenBank/DDBJ databases">
        <title>Genomic diversity of scab-causing Streptomyces spp. in the province of Quebec, Canada.</title>
        <authorList>
            <person name="Biessy A."/>
            <person name="Cadieux M."/>
            <person name="Ciotola M."/>
            <person name="Filion M."/>
        </authorList>
    </citation>
    <scope>NUCLEOTIDE SEQUENCE</scope>
    <source>
        <strain evidence="2">B21-115</strain>
    </source>
</reference>
<evidence type="ECO:0000259" key="1">
    <source>
        <dbReference type="Pfam" id="PF13472"/>
    </source>
</evidence>
<comment type="caution">
    <text evidence="2">The sequence shown here is derived from an EMBL/GenBank/DDBJ whole genome shotgun (WGS) entry which is preliminary data.</text>
</comment>
<feature type="domain" description="SGNH hydrolase-type esterase" evidence="1">
    <location>
        <begin position="187"/>
        <end position="382"/>
    </location>
</feature>
<keyword evidence="2" id="KW-0378">Hydrolase</keyword>
<accession>A0ABU8AI94</accession>
<dbReference type="Proteomes" id="UP001310290">
    <property type="component" value="Unassembled WGS sequence"/>
</dbReference>
<dbReference type="SUPFAM" id="SSF52266">
    <property type="entry name" value="SGNH hydrolase"/>
    <property type="match status" value="1"/>
</dbReference>
<evidence type="ECO:0000313" key="3">
    <source>
        <dbReference type="Proteomes" id="UP001310290"/>
    </source>
</evidence>
<proteinExistence type="predicted"/>
<evidence type="ECO:0000313" key="2">
    <source>
        <dbReference type="EMBL" id="MEH0633403.1"/>
    </source>
</evidence>
<dbReference type="Pfam" id="PF13472">
    <property type="entry name" value="Lipase_GDSL_2"/>
    <property type="match status" value="1"/>
</dbReference>